<accession>A0ABV6QL35</accession>
<dbReference type="Pfam" id="PF13411">
    <property type="entry name" value="MerR_1"/>
    <property type="match status" value="1"/>
</dbReference>
<dbReference type="Proteomes" id="UP001589890">
    <property type="component" value="Unassembled WGS sequence"/>
</dbReference>
<dbReference type="PANTHER" id="PTHR30204">
    <property type="entry name" value="REDOX-CYCLING DRUG-SENSING TRANSCRIPTIONAL ACTIVATOR SOXR"/>
    <property type="match status" value="1"/>
</dbReference>
<dbReference type="SUPFAM" id="SSF46955">
    <property type="entry name" value="Putative DNA-binding domain"/>
    <property type="match status" value="1"/>
</dbReference>
<sequence>MTSGSPQPGFSIGEVLARLRPDFEEISISKIRFLEAEGLVEPARTSSGYRRFTEQDVARLRYVLSAQRDHYLPLKVIKEHLSAMDRGLRPPAIATANPEPPSDLAEPADLPTAHDFSPPSTDLRLTRAELLTAAGITDEVLGQLENYGLVIARDGHYDGEALLIAKTAHELASYGVEPRHLRPFRTAADREIGLIEQVVSPLARQRGSEAARKADDTVKELAALSVRLHAALVRSGLKRPRGAKR</sequence>
<evidence type="ECO:0000256" key="2">
    <source>
        <dbReference type="SAM" id="MobiDB-lite"/>
    </source>
</evidence>
<dbReference type="InterPro" id="IPR047057">
    <property type="entry name" value="MerR_fam"/>
</dbReference>
<reference evidence="4 5" key="1">
    <citation type="submission" date="2024-09" db="EMBL/GenBank/DDBJ databases">
        <authorList>
            <person name="Sun Q."/>
            <person name="Mori K."/>
        </authorList>
    </citation>
    <scope>NUCLEOTIDE SEQUENCE [LARGE SCALE GENOMIC DNA]</scope>
    <source>
        <strain evidence="4 5">CGMCC 1.15906</strain>
    </source>
</reference>
<dbReference type="InterPro" id="IPR009061">
    <property type="entry name" value="DNA-bd_dom_put_sf"/>
</dbReference>
<gene>
    <name evidence="4" type="ORF">ACFFGN_14790</name>
</gene>
<dbReference type="InterPro" id="IPR000551">
    <property type="entry name" value="MerR-type_HTH_dom"/>
</dbReference>
<evidence type="ECO:0000256" key="1">
    <source>
        <dbReference type="ARBA" id="ARBA00023125"/>
    </source>
</evidence>
<proteinExistence type="predicted"/>
<comment type="caution">
    <text evidence="4">The sequence shown here is derived from an EMBL/GenBank/DDBJ whole genome shotgun (WGS) entry which is preliminary data.</text>
</comment>
<dbReference type="CDD" id="cd00592">
    <property type="entry name" value="HTH_MerR-like"/>
    <property type="match status" value="1"/>
</dbReference>
<dbReference type="EMBL" id="JBHLTC010000018">
    <property type="protein sequence ID" value="MFC0625344.1"/>
    <property type="molecule type" value="Genomic_DNA"/>
</dbReference>
<feature type="domain" description="HTH merR-type" evidence="3">
    <location>
        <begin position="26"/>
        <end position="83"/>
    </location>
</feature>
<dbReference type="RefSeq" id="WP_380047661.1">
    <property type="nucleotide sequence ID" value="NZ_JBHLTC010000018.1"/>
</dbReference>
<feature type="region of interest" description="Disordered" evidence="2">
    <location>
        <begin position="90"/>
        <end position="119"/>
    </location>
</feature>
<keyword evidence="5" id="KW-1185">Reference proteome</keyword>
<evidence type="ECO:0000259" key="3">
    <source>
        <dbReference type="PROSITE" id="PS50937"/>
    </source>
</evidence>
<evidence type="ECO:0000313" key="5">
    <source>
        <dbReference type="Proteomes" id="UP001589890"/>
    </source>
</evidence>
<evidence type="ECO:0000313" key="4">
    <source>
        <dbReference type="EMBL" id="MFC0625344.1"/>
    </source>
</evidence>
<name>A0ABV6QL35_9ACTN</name>
<protein>
    <submittedName>
        <fullName evidence="4">MerR family transcriptional regulator</fullName>
    </submittedName>
</protein>
<keyword evidence="1" id="KW-0238">DNA-binding</keyword>
<dbReference type="Gene3D" id="1.10.1660.10">
    <property type="match status" value="1"/>
</dbReference>
<dbReference type="PANTHER" id="PTHR30204:SF89">
    <property type="entry name" value="HTH MERR-TYPE DOMAIN-CONTAINING PROTEIN"/>
    <property type="match status" value="1"/>
</dbReference>
<organism evidence="4 5">
    <name type="scientific">Kribbella deserti</name>
    <dbReference type="NCBI Taxonomy" id="1926257"/>
    <lineage>
        <taxon>Bacteria</taxon>
        <taxon>Bacillati</taxon>
        <taxon>Actinomycetota</taxon>
        <taxon>Actinomycetes</taxon>
        <taxon>Propionibacteriales</taxon>
        <taxon>Kribbellaceae</taxon>
        <taxon>Kribbella</taxon>
    </lineage>
</organism>
<dbReference type="PROSITE" id="PS50937">
    <property type="entry name" value="HTH_MERR_2"/>
    <property type="match status" value="1"/>
</dbReference>
<dbReference type="SMART" id="SM00422">
    <property type="entry name" value="HTH_MERR"/>
    <property type="match status" value="1"/>
</dbReference>